<gene>
    <name evidence="1" type="ORF">Kpho01_60340</name>
</gene>
<accession>A0A9W6PNG4</accession>
<reference evidence="1" key="1">
    <citation type="submission" date="2023-02" db="EMBL/GenBank/DDBJ databases">
        <title>Kitasatospora phosalacinea NBRC 14362.</title>
        <authorList>
            <person name="Ichikawa N."/>
            <person name="Sato H."/>
            <person name="Tonouchi N."/>
        </authorList>
    </citation>
    <scope>NUCLEOTIDE SEQUENCE</scope>
    <source>
        <strain evidence="1">NBRC 14362</strain>
    </source>
</reference>
<dbReference type="AlphaFoldDB" id="A0A9W6PNG4"/>
<sequence>MGINRLRAVLKKGYGAGPYTGPTGGAAVEFGRGRDMAALERKLRSAGRPWTMGDVVMISDGQWAVPTTSGAERTQEDVVRERLQDGRRVELTLEELARAVGAADPGTHRDQDED</sequence>
<dbReference type="EMBL" id="BSRX01000046">
    <property type="protein sequence ID" value="GLW58023.1"/>
    <property type="molecule type" value="Genomic_DNA"/>
</dbReference>
<protein>
    <submittedName>
        <fullName evidence="1">Uncharacterized protein</fullName>
    </submittedName>
</protein>
<comment type="caution">
    <text evidence="1">The sequence shown here is derived from an EMBL/GenBank/DDBJ whole genome shotgun (WGS) entry which is preliminary data.</text>
</comment>
<dbReference type="Proteomes" id="UP001165143">
    <property type="component" value="Unassembled WGS sequence"/>
</dbReference>
<proteinExistence type="predicted"/>
<evidence type="ECO:0000313" key="2">
    <source>
        <dbReference type="Proteomes" id="UP001165143"/>
    </source>
</evidence>
<organism evidence="1 2">
    <name type="scientific">Kitasatospora phosalacinea</name>
    <dbReference type="NCBI Taxonomy" id="2065"/>
    <lineage>
        <taxon>Bacteria</taxon>
        <taxon>Bacillati</taxon>
        <taxon>Actinomycetota</taxon>
        <taxon>Actinomycetes</taxon>
        <taxon>Kitasatosporales</taxon>
        <taxon>Streptomycetaceae</taxon>
        <taxon>Kitasatospora</taxon>
    </lineage>
</organism>
<name>A0A9W6PNG4_9ACTN</name>
<evidence type="ECO:0000313" key="1">
    <source>
        <dbReference type="EMBL" id="GLW58023.1"/>
    </source>
</evidence>